<dbReference type="RefSeq" id="WP_041267200.1">
    <property type="nucleotide sequence ID" value="NC_011979.1"/>
</dbReference>
<dbReference type="OrthoDB" id="5769210at2"/>
<dbReference type="EMBL" id="CP001390">
    <property type="protein sequence ID" value="AID58011.1"/>
    <property type="molecule type" value="Genomic_DNA"/>
</dbReference>
<reference evidence="1 2" key="1">
    <citation type="submission" date="2009-01" db="EMBL/GenBank/DDBJ databases">
        <title>Complete sequence of Geobacter sp. FRC-32.</title>
        <authorList>
            <consortium name="US DOE Joint Genome Institute"/>
            <person name="Lucas S."/>
            <person name="Copeland A."/>
            <person name="Lapidus A."/>
            <person name="Glavina del Rio T."/>
            <person name="Dalin E."/>
            <person name="Tice H."/>
            <person name="Bruce D."/>
            <person name="Goodwin L."/>
            <person name="Pitluck S."/>
            <person name="Saunders E."/>
            <person name="Brettin T."/>
            <person name="Detter J.C."/>
            <person name="Han C."/>
            <person name="Larimer F."/>
            <person name="Land M."/>
            <person name="Hauser L."/>
            <person name="Kyrpides N."/>
            <person name="Ovchinnikova G."/>
            <person name="Kostka J."/>
            <person name="Richardson P."/>
        </authorList>
    </citation>
    <scope>NUCLEOTIDE SEQUENCE [LARGE SCALE GENOMIC DNA]</scope>
    <source>
        <strain evidence="2">DSM 22248 / JCM 15807 / FRC-32</strain>
    </source>
</reference>
<keyword evidence="2" id="KW-1185">Reference proteome</keyword>
<accession>A0A068F139</accession>
<organism evidence="1 2">
    <name type="scientific">Geotalea daltonii (strain DSM 22248 / JCM 15807 / FRC-32)</name>
    <name type="common">Geobacter daltonii</name>
    <dbReference type="NCBI Taxonomy" id="316067"/>
    <lineage>
        <taxon>Bacteria</taxon>
        <taxon>Pseudomonadati</taxon>
        <taxon>Thermodesulfobacteriota</taxon>
        <taxon>Desulfuromonadia</taxon>
        <taxon>Geobacterales</taxon>
        <taxon>Geobacteraceae</taxon>
        <taxon>Geotalea</taxon>
    </lineage>
</organism>
<sequence length="120" mass="14114">MKVKAKQEVHNHILDQFDNKNIKPNETYDVIGIDHDCFRIVDQVGDPILYPKYLFEIIDSSIPQSWIRKEYEADEYYIDPPEFSEPGFYEDLFDGDSKAIDIYEKYLASVGITRKFRGNP</sequence>
<protein>
    <submittedName>
        <fullName evidence="1">Uncharacterized protein</fullName>
    </submittedName>
</protein>
<proteinExistence type="predicted"/>
<dbReference type="KEGG" id="geo:Geob_3908"/>
<gene>
    <name evidence="1" type="ordered locus">Geob_3908</name>
</gene>
<dbReference type="Proteomes" id="UP000007721">
    <property type="component" value="Chromosome"/>
</dbReference>
<evidence type="ECO:0000313" key="2">
    <source>
        <dbReference type="Proteomes" id="UP000007721"/>
    </source>
</evidence>
<dbReference type="HOGENOM" id="CLU_2103710_0_0_7"/>
<evidence type="ECO:0000313" key="1">
    <source>
        <dbReference type="EMBL" id="AID58011.1"/>
    </source>
</evidence>
<dbReference type="AlphaFoldDB" id="A0A068F139"/>
<name>A0A068F139_GEODF</name>